<keyword evidence="2" id="KW-1185">Reference proteome</keyword>
<dbReference type="EMBL" id="WIND01000005">
    <property type="protein sequence ID" value="MSU89818.1"/>
    <property type="molecule type" value="Genomic_DNA"/>
</dbReference>
<dbReference type="Pfam" id="PF00702">
    <property type="entry name" value="Hydrolase"/>
    <property type="match status" value="1"/>
</dbReference>
<evidence type="ECO:0000313" key="2">
    <source>
        <dbReference type="Proteomes" id="UP000474957"/>
    </source>
</evidence>
<dbReference type="InterPro" id="IPR036412">
    <property type="entry name" value="HAD-like_sf"/>
</dbReference>
<dbReference type="InterPro" id="IPR006439">
    <property type="entry name" value="HAD-SF_hydro_IA"/>
</dbReference>
<dbReference type="InterPro" id="IPR023214">
    <property type="entry name" value="HAD_sf"/>
</dbReference>
<name>A0A6L5Z007_9RHOB</name>
<dbReference type="SFLD" id="SFLDG01129">
    <property type="entry name" value="C1.5:_HAD__Beta-PGM__Phosphata"/>
    <property type="match status" value="1"/>
</dbReference>
<comment type="caution">
    <text evidence="1">The sequence shown here is derived from an EMBL/GenBank/DDBJ whole genome shotgun (WGS) entry which is preliminary data.</text>
</comment>
<dbReference type="SFLD" id="SFLDS00003">
    <property type="entry name" value="Haloacid_Dehalogenase"/>
    <property type="match status" value="1"/>
</dbReference>
<dbReference type="Gene3D" id="1.10.150.450">
    <property type="match status" value="1"/>
</dbReference>
<dbReference type="SFLD" id="SFLDG01132">
    <property type="entry name" value="C1.5.3:_5'-Nucleotidase_Like"/>
    <property type="match status" value="1"/>
</dbReference>
<proteinExistence type="predicted"/>
<sequence length="214" mass="23262">MARHRFIHVRTWVFDLDNTLYPPGARLFDQIEARMNGFIRARLGLDEAAAAALRRDYWRDHGTTLTGLMTHHRVEPDGFLEEVHSIDLTGLTAEPGLRAAIAALPGRKIVYTNGSRGHARGVTAALGLAGLFDALYGVEDAGYAPKPRAEAFAAVFDADGLDPCRAAMFEDDPRNLAVPHALGMRTVLVGPGIPPAPHIHHCTEDLPGFLSQLV</sequence>
<reference evidence="1 2" key="1">
    <citation type="submission" date="2019-10" db="EMBL/GenBank/DDBJ databases">
        <title>Cognatihalovulum marinum gen. nov. sp. nov., a new member of the family Rhodobacteraceae isolated from deep seawater of the Northwest Indian Ocean.</title>
        <authorList>
            <person name="Ruan C."/>
            <person name="Wang J."/>
            <person name="Zheng X."/>
            <person name="Song L."/>
            <person name="Zhu Y."/>
            <person name="Huang Y."/>
            <person name="Lu Z."/>
            <person name="Du W."/>
            <person name="Huang L."/>
            <person name="Dai X."/>
        </authorList>
    </citation>
    <scope>NUCLEOTIDE SEQUENCE [LARGE SCALE GENOMIC DNA]</scope>
    <source>
        <strain evidence="1 2">2CG4</strain>
    </source>
</reference>
<protein>
    <submittedName>
        <fullName evidence="1">Pyrimidine 5'-nucleotidase</fullName>
    </submittedName>
</protein>
<evidence type="ECO:0000313" key="1">
    <source>
        <dbReference type="EMBL" id="MSU89818.1"/>
    </source>
</evidence>
<organism evidence="1 2">
    <name type="scientific">Halovulum marinum</name>
    <dbReference type="NCBI Taxonomy" id="2662447"/>
    <lineage>
        <taxon>Bacteria</taxon>
        <taxon>Pseudomonadati</taxon>
        <taxon>Pseudomonadota</taxon>
        <taxon>Alphaproteobacteria</taxon>
        <taxon>Rhodobacterales</taxon>
        <taxon>Paracoccaceae</taxon>
        <taxon>Halovulum</taxon>
    </lineage>
</organism>
<dbReference type="SUPFAM" id="SSF56784">
    <property type="entry name" value="HAD-like"/>
    <property type="match status" value="1"/>
</dbReference>
<dbReference type="NCBIfam" id="TIGR01993">
    <property type="entry name" value="Pyr-5-nucltdase"/>
    <property type="match status" value="1"/>
</dbReference>
<dbReference type="PANTHER" id="PTHR12725:SF117">
    <property type="entry name" value="HALOACID DEHALOGENASE-LIKE HYDROLASE"/>
    <property type="match status" value="1"/>
</dbReference>
<dbReference type="RefSeq" id="WP_154446294.1">
    <property type="nucleotide sequence ID" value="NZ_WIND01000005.1"/>
</dbReference>
<dbReference type="PANTHER" id="PTHR12725">
    <property type="entry name" value="HALOACID DEHALOGENASE-LIKE HYDROLASE"/>
    <property type="match status" value="1"/>
</dbReference>
<dbReference type="Proteomes" id="UP000474957">
    <property type="component" value="Unassembled WGS sequence"/>
</dbReference>
<dbReference type="NCBIfam" id="TIGR01509">
    <property type="entry name" value="HAD-SF-IA-v3"/>
    <property type="match status" value="1"/>
</dbReference>
<dbReference type="InterPro" id="IPR010237">
    <property type="entry name" value="Pyr-5-nucltdase"/>
</dbReference>
<dbReference type="AlphaFoldDB" id="A0A6L5Z007"/>
<dbReference type="Gene3D" id="3.40.50.1000">
    <property type="entry name" value="HAD superfamily/HAD-like"/>
    <property type="match status" value="1"/>
</dbReference>
<gene>
    <name evidence="1" type="ORF">GE300_09345</name>
</gene>
<accession>A0A6L5Z007</accession>